<proteinExistence type="inferred from homology"/>
<dbReference type="EMBL" id="JAAFZH010000005">
    <property type="protein sequence ID" value="NDU95835.1"/>
    <property type="molecule type" value="Genomic_DNA"/>
</dbReference>
<accession>A0A6L9L5C7</accession>
<reference evidence="4 5" key="1">
    <citation type="submission" date="2020-02" db="EMBL/GenBank/DDBJ databases">
        <title>Draft genome sequence of two Spirosoma agri KCTC 52727 and Spirosoma terrae KCTC 52035.</title>
        <authorList>
            <person name="Rojas J."/>
            <person name="Ambika Manirajan B."/>
            <person name="Suarez C."/>
            <person name="Ratering S."/>
            <person name="Schnell S."/>
        </authorList>
    </citation>
    <scope>NUCLEOTIDE SEQUENCE [LARGE SCALE GENOMIC DNA]</scope>
    <source>
        <strain evidence="4 5">KCTC 52035</strain>
    </source>
</reference>
<feature type="domain" description="PglD N-terminal" evidence="3">
    <location>
        <begin position="3"/>
        <end position="70"/>
    </location>
</feature>
<evidence type="ECO:0000313" key="5">
    <source>
        <dbReference type="Proteomes" id="UP000474175"/>
    </source>
</evidence>
<dbReference type="PANTHER" id="PTHR43300">
    <property type="entry name" value="ACETYLTRANSFERASE"/>
    <property type="match status" value="1"/>
</dbReference>
<dbReference type="SUPFAM" id="SSF51161">
    <property type="entry name" value="Trimeric LpxA-like enzymes"/>
    <property type="match status" value="1"/>
</dbReference>
<organism evidence="4 5">
    <name type="scientific">Spirosoma terrae</name>
    <dbReference type="NCBI Taxonomy" id="1968276"/>
    <lineage>
        <taxon>Bacteria</taxon>
        <taxon>Pseudomonadati</taxon>
        <taxon>Bacteroidota</taxon>
        <taxon>Cytophagia</taxon>
        <taxon>Cytophagales</taxon>
        <taxon>Cytophagaceae</taxon>
        <taxon>Spirosoma</taxon>
    </lineage>
</organism>
<gene>
    <name evidence="4" type="ORF">GK108_13205</name>
</gene>
<dbReference type="Gene3D" id="2.160.10.10">
    <property type="entry name" value="Hexapeptide repeat proteins"/>
    <property type="match status" value="1"/>
</dbReference>
<comment type="caution">
    <text evidence="4">The sequence shown here is derived from an EMBL/GenBank/DDBJ whole genome shotgun (WGS) entry which is preliminary data.</text>
</comment>
<dbReference type="CDD" id="cd03360">
    <property type="entry name" value="LbH_AT_putative"/>
    <property type="match status" value="1"/>
</dbReference>
<dbReference type="InterPro" id="IPR011004">
    <property type="entry name" value="Trimer_LpxA-like_sf"/>
</dbReference>
<dbReference type="InterPro" id="IPR050179">
    <property type="entry name" value="Trans_hexapeptide_repeat"/>
</dbReference>
<dbReference type="InterPro" id="IPR001451">
    <property type="entry name" value="Hexapep"/>
</dbReference>
<dbReference type="Proteomes" id="UP000474175">
    <property type="component" value="Unassembled WGS sequence"/>
</dbReference>
<evidence type="ECO:0000313" key="4">
    <source>
        <dbReference type="EMBL" id="NDU95835.1"/>
    </source>
</evidence>
<protein>
    <submittedName>
        <fullName evidence="4">Acetyltransferase</fullName>
    </submittedName>
</protein>
<evidence type="ECO:0000259" key="3">
    <source>
        <dbReference type="Pfam" id="PF17836"/>
    </source>
</evidence>
<dbReference type="Pfam" id="PF17836">
    <property type="entry name" value="PglD_N"/>
    <property type="match status" value="1"/>
</dbReference>
<evidence type="ECO:0000256" key="1">
    <source>
        <dbReference type="ARBA" id="ARBA00007274"/>
    </source>
</evidence>
<keyword evidence="4" id="KW-0808">Transferase</keyword>
<dbReference type="Pfam" id="PF00132">
    <property type="entry name" value="Hexapep"/>
    <property type="match status" value="1"/>
</dbReference>
<name>A0A6L9L5C7_9BACT</name>
<comment type="similarity">
    <text evidence="1">Belongs to the transferase hexapeptide repeat family.</text>
</comment>
<evidence type="ECO:0000256" key="2">
    <source>
        <dbReference type="PIRSR" id="PIRSR620019-2"/>
    </source>
</evidence>
<dbReference type="RefSeq" id="WP_163948711.1">
    <property type="nucleotide sequence ID" value="NZ_JAAFZH010000005.1"/>
</dbReference>
<feature type="binding site" evidence="2">
    <location>
        <position position="70"/>
    </location>
    <ligand>
        <name>substrate</name>
    </ligand>
</feature>
<sequence length="219" mass="24505">MKKLIIYGTGSHAELVYAYFVKDSNYKVVAFTVEQAYYQQKEHFGLPVFCFEEIENHFSHQEAEMFIGVGPYYLNAVLEKLCIQSKAKGYQLANYRPSNNNTLFLPTFGENTFIDDASRFHPYVQFGNGVTSIDSQFGHHSKIGDYSFISAALIGGNVTIEDHVFIGMGSIVKSGVHIGKGSFIGMGCIINKDVEPHSVYSVQGTKKREGLDARKLRSF</sequence>
<dbReference type="InterPro" id="IPR020019">
    <property type="entry name" value="AcTrfase_PglD-like"/>
</dbReference>
<dbReference type="AlphaFoldDB" id="A0A6L9L5C7"/>
<dbReference type="InterPro" id="IPR041561">
    <property type="entry name" value="PglD_N"/>
</dbReference>
<dbReference type="GO" id="GO:0016740">
    <property type="term" value="F:transferase activity"/>
    <property type="evidence" value="ECO:0007669"/>
    <property type="project" value="UniProtKB-KW"/>
</dbReference>
<dbReference type="Gene3D" id="3.40.50.720">
    <property type="entry name" value="NAD(P)-binding Rossmann-like Domain"/>
    <property type="match status" value="1"/>
</dbReference>
<keyword evidence="5" id="KW-1185">Reference proteome</keyword>